<evidence type="ECO:0000313" key="1">
    <source>
        <dbReference type="EMBL" id="KKK76185.1"/>
    </source>
</evidence>
<comment type="caution">
    <text evidence="1">The sequence shown here is derived from an EMBL/GenBank/DDBJ whole genome shotgun (WGS) entry which is preliminary data.</text>
</comment>
<reference evidence="1" key="1">
    <citation type="journal article" date="2015" name="Nature">
        <title>Complex archaea that bridge the gap between prokaryotes and eukaryotes.</title>
        <authorList>
            <person name="Spang A."/>
            <person name="Saw J.H."/>
            <person name="Jorgensen S.L."/>
            <person name="Zaremba-Niedzwiedzka K."/>
            <person name="Martijn J."/>
            <person name="Lind A.E."/>
            <person name="van Eijk R."/>
            <person name="Schleper C."/>
            <person name="Guy L."/>
            <person name="Ettema T.J."/>
        </authorList>
    </citation>
    <scope>NUCLEOTIDE SEQUENCE</scope>
</reference>
<sequence>MPDLSPDEDTRIKDNMKPNRFFGMIERRLLGACEVLVSYEAGFWTICFSDGRISTTISFTVAVQKRYSVRLTERLAAEALYEIVGRGLGI</sequence>
<organism evidence="1">
    <name type="scientific">marine sediment metagenome</name>
    <dbReference type="NCBI Taxonomy" id="412755"/>
    <lineage>
        <taxon>unclassified sequences</taxon>
        <taxon>metagenomes</taxon>
        <taxon>ecological metagenomes</taxon>
    </lineage>
</organism>
<gene>
    <name evidence="1" type="ORF">LCGC14_2866200</name>
</gene>
<dbReference type="EMBL" id="LAZR01055521">
    <property type="protein sequence ID" value="KKK76185.1"/>
    <property type="molecule type" value="Genomic_DNA"/>
</dbReference>
<protein>
    <submittedName>
        <fullName evidence="1">Uncharacterized protein</fullName>
    </submittedName>
</protein>
<accession>A0A0F8YQX8</accession>
<proteinExistence type="predicted"/>
<name>A0A0F8YQX8_9ZZZZ</name>
<dbReference type="AlphaFoldDB" id="A0A0F8YQX8"/>